<dbReference type="SUPFAM" id="SSF53474">
    <property type="entry name" value="alpha/beta-Hydrolases"/>
    <property type="match status" value="1"/>
</dbReference>
<evidence type="ECO:0000256" key="9">
    <source>
        <dbReference type="ARBA" id="ARBA00048504"/>
    </source>
</evidence>
<evidence type="ECO:0000256" key="4">
    <source>
        <dbReference type="ARBA" id="ARBA00042703"/>
    </source>
</evidence>
<dbReference type="EMBL" id="CAJPIZ010001051">
    <property type="protein sequence ID" value="CAG2102789.1"/>
    <property type="molecule type" value="Genomic_DNA"/>
</dbReference>
<evidence type="ECO:0000256" key="7">
    <source>
        <dbReference type="ARBA" id="ARBA00044064"/>
    </source>
</evidence>
<dbReference type="Proteomes" id="UP000759131">
    <property type="component" value="Unassembled WGS sequence"/>
</dbReference>
<dbReference type="PANTHER" id="PTHR46118">
    <property type="entry name" value="PROTEIN ABHD11"/>
    <property type="match status" value="1"/>
</dbReference>
<dbReference type="InterPro" id="IPR000073">
    <property type="entry name" value="AB_hydrolase_1"/>
</dbReference>
<comment type="catalytic activity">
    <reaction evidence="5">
        <text>a 1,2-diacyl-sn-glycerol + H2O = a 2-acylglycerol + a fatty acid + H(+)</text>
        <dbReference type="Rhea" id="RHEA:33275"/>
        <dbReference type="ChEBI" id="CHEBI:15377"/>
        <dbReference type="ChEBI" id="CHEBI:15378"/>
        <dbReference type="ChEBI" id="CHEBI:17389"/>
        <dbReference type="ChEBI" id="CHEBI:17815"/>
        <dbReference type="ChEBI" id="CHEBI:28868"/>
        <dbReference type="EC" id="3.1.1.116"/>
    </reaction>
</comment>
<comment type="catalytic activity">
    <reaction evidence="8">
        <text>1-octadecanoyl-2-(4Z,7Z,10Z,13Z,16Z,19Z-docosahexaenoyl)-sn-glycerol + H2O = 2-(4Z,7Z,10Z,13Z,16Z,19Z-docosahexaenoyl)-glycerol + octadecanoate + H(+)</text>
        <dbReference type="Rhea" id="RHEA:77107"/>
        <dbReference type="ChEBI" id="CHEBI:15377"/>
        <dbReference type="ChEBI" id="CHEBI:15378"/>
        <dbReference type="ChEBI" id="CHEBI:25629"/>
        <dbReference type="ChEBI" id="CHEBI:77129"/>
        <dbReference type="ChEBI" id="CHEBI:186738"/>
    </reaction>
</comment>
<sequence>MQSHAMNALKCNHFWPNRLLFSHSLRPVCGQTRWLSGDNRVRLSYDMQSVIDGQQSSLPPILIFHGLFGSKNNWKSISKSISSRTGRSVYALDLRNHGLSPHTSGTDSTLKAMATDIQLFLEENNLKTATLIGHSLGGRVVMQFSFLWPESVEKLVVVDISPLSSLPKVFFTKSTFTDQMSKAIEGIPKNTSLWEARKLVNENLKPFVSDQFIRGFFLMSLDKNSETSQLPFTGQTFLIHGQNSEYVKLDDYKAIRELIPNIQFECMAGTGHYLHVEKPNQFVDSGSILSSPLVPNLSNKRVDPLEDLLLENLPITKDWGHKVWLDKQKIGGYSVVNTEYKSGHSELKYLDIPSRDMSYNLLNGYTIDYNCEHECVMSFTAGKLLQWISNEGQEFMAGGDKLLDTDFVSGRWLLSYIMTFPYERMSSKILLATKFRGNIYMCWKNHSPLNTASIDDSLKHNFSERRFKQYLTTSAPDASRDRNQFDPDFSYYNAVVRTQLCNSRNSEVVTIDDPYVVYRFDFIPTEPITCIRLAEPGEYQVLPEWYIKEFKI</sequence>
<comment type="catalytic activity">
    <reaction evidence="10">
        <text>1-octadecanoyl-2-(9Z-octadecenoyl)-sn-glycerol + H2O = 2-(9Z-octadecenoyl)-glycerol + octadecanoate + H(+)</text>
        <dbReference type="Rhea" id="RHEA:77103"/>
        <dbReference type="ChEBI" id="CHEBI:15377"/>
        <dbReference type="ChEBI" id="CHEBI:15378"/>
        <dbReference type="ChEBI" id="CHEBI:25629"/>
        <dbReference type="ChEBI" id="CHEBI:73990"/>
        <dbReference type="ChEBI" id="CHEBI:75468"/>
    </reaction>
</comment>
<evidence type="ECO:0000259" key="13">
    <source>
        <dbReference type="Pfam" id="PF08652"/>
    </source>
</evidence>
<evidence type="ECO:0000256" key="11">
    <source>
        <dbReference type="ARBA" id="ARBA00048919"/>
    </source>
</evidence>
<dbReference type="PRINTS" id="PR00111">
    <property type="entry name" value="ABHYDROLASE"/>
</dbReference>
<keyword evidence="2" id="KW-0378">Hydrolase</keyword>
<comment type="catalytic activity">
    <reaction evidence="6">
        <text>a 1,3-diacyl-sn-glycerol + H2O = a 1-acyl-sn-glycerol + a fatty acid + H(+)</text>
        <dbReference type="Rhea" id="RHEA:38503"/>
        <dbReference type="ChEBI" id="CHEBI:15377"/>
        <dbReference type="ChEBI" id="CHEBI:15378"/>
        <dbReference type="ChEBI" id="CHEBI:28868"/>
        <dbReference type="ChEBI" id="CHEBI:64683"/>
        <dbReference type="ChEBI" id="CHEBI:77272"/>
    </reaction>
</comment>
<reference evidence="14" key="1">
    <citation type="submission" date="2020-11" db="EMBL/GenBank/DDBJ databases">
        <authorList>
            <person name="Tran Van P."/>
        </authorList>
    </citation>
    <scope>NUCLEOTIDE SEQUENCE</scope>
</reference>
<comment type="catalytic activity">
    <reaction evidence="11">
        <text>1-octadecanoyl-2-(5Z,8Z,11Z,14Z-eicosatetraenoyl)-sn-glycerol + H2O = 2-(5Z,8Z,11Z,14Z-eicosatetraenoyl)-glycerol + octadecanoate + H(+)</text>
        <dbReference type="Rhea" id="RHEA:38507"/>
        <dbReference type="ChEBI" id="CHEBI:15377"/>
        <dbReference type="ChEBI" id="CHEBI:15378"/>
        <dbReference type="ChEBI" id="CHEBI:25629"/>
        <dbReference type="ChEBI" id="CHEBI:52392"/>
        <dbReference type="ChEBI" id="CHEBI:75728"/>
    </reaction>
</comment>
<dbReference type="OrthoDB" id="6424307at2759"/>
<proteinExistence type="inferred from homology"/>
<dbReference type="EC" id="3.1.1.116" evidence="3"/>
<evidence type="ECO:0000256" key="6">
    <source>
        <dbReference type="ARBA" id="ARBA00043742"/>
    </source>
</evidence>
<dbReference type="Pfam" id="PF08652">
    <property type="entry name" value="RAI1"/>
    <property type="match status" value="1"/>
</dbReference>
<evidence type="ECO:0000313" key="15">
    <source>
        <dbReference type="Proteomes" id="UP000759131"/>
    </source>
</evidence>
<evidence type="ECO:0000256" key="10">
    <source>
        <dbReference type="ARBA" id="ARBA00048513"/>
    </source>
</evidence>
<comment type="similarity">
    <text evidence="1">Belongs to the AB hydrolase superfamily.</text>
</comment>
<feature type="domain" description="RAI1-like" evidence="13">
    <location>
        <begin position="329"/>
        <end position="503"/>
    </location>
</feature>
<accession>A0A7R9KFV2</accession>
<dbReference type="PANTHER" id="PTHR46118:SF4">
    <property type="entry name" value="PROTEIN ABHD11"/>
    <property type="match status" value="1"/>
</dbReference>
<dbReference type="GO" id="GO:0016787">
    <property type="term" value="F:hydrolase activity"/>
    <property type="evidence" value="ECO:0007669"/>
    <property type="project" value="UniProtKB-KW"/>
</dbReference>
<keyword evidence="15" id="KW-1185">Reference proteome</keyword>
<protein>
    <recommendedName>
        <fullName evidence="7">sn-1-specific diacylglycerol lipase ABHD11</fullName>
        <ecNumber evidence="3">3.1.1.116</ecNumber>
    </recommendedName>
    <alternativeName>
        <fullName evidence="4">Alpha/beta hydrolase domain-containing protein 11</fullName>
    </alternativeName>
</protein>
<evidence type="ECO:0000313" key="14">
    <source>
        <dbReference type="EMBL" id="CAD7622359.1"/>
    </source>
</evidence>
<comment type="catalytic activity">
    <reaction evidence="9">
        <text>1,2-didecanoylglycerol + H2O = decanoylglycerol + decanoate + H(+)</text>
        <dbReference type="Rhea" id="RHEA:48596"/>
        <dbReference type="ChEBI" id="CHEBI:11152"/>
        <dbReference type="ChEBI" id="CHEBI:15377"/>
        <dbReference type="ChEBI" id="CHEBI:15378"/>
        <dbReference type="ChEBI" id="CHEBI:27689"/>
        <dbReference type="ChEBI" id="CHEBI:90605"/>
    </reaction>
</comment>
<evidence type="ECO:0000256" key="5">
    <source>
        <dbReference type="ARBA" id="ARBA00043667"/>
    </source>
</evidence>
<evidence type="ECO:0000256" key="3">
    <source>
        <dbReference type="ARBA" id="ARBA00026104"/>
    </source>
</evidence>
<dbReference type="InterPro" id="IPR013961">
    <property type="entry name" value="RAI1"/>
</dbReference>
<evidence type="ECO:0000256" key="8">
    <source>
        <dbReference type="ARBA" id="ARBA00048283"/>
    </source>
</evidence>
<dbReference type="Pfam" id="PF00561">
    <property type="entry name" value="Abhydrolase_1"/>
    <property type="match status" value="1"/>
</dbReference>
<evidence type="ECO:0000256" key="2">
    <source>
        <dbReference type="ARBA" id="ARBA00022801"/>
    </source>
</evidence>
<name>A0A7R9KFV2_9ACAR</name>
<dbReference type="AlphaFoldDB" id="A0A7R9KFV2"/>
<evidence type="ECO:0000259" key="12">
    <source>
        <dbReference type="Pfam" id="PF00561"/>
    </source>
</evidence>
<organism evidence="14">
    <name type="scientific">Medioppia subpectinata</name>
    <dbReference type="NCBI Taxonomy" id="1979941"/>
    <lineage>
        <taxon>Eukaryota</taxon>
        <taxon>Metazoa</taxon>
        <taxon>Ecdysozoa</taxon>
        <taxon>Arthropoda</taxon>
        <taxon>Chelicerata</taxon>
        <taxon>Arachnida</taxon>
        <taxon>Acari</taxon>
        <taxon>Acariformes</taxon>
        <taxon>Sarcoptiformes</taxon>
        <taxon>Oribatida</taxon>
        <taxon>Brachypylina</taxon>
        <taxon>Oppioidea</taxon>
        <taxon>Oppiidae</taxon>
        <taxon>Medioppia</taxon>
    </lineage>
</organism>
<dbReference type="InterPro" id="IPR029058">
    <property type="entry name" value="AB_hydrolase_fold"/>
</dbReference>
<evidence type="ECO:0000256" key="1">
    <source>
        <dbReference type="ARBA" id="ARBA00008645"/>
    </source>
</evidence>
<gene>
    <name evidence="14" type="ORF">OSB1V03_LOCUS2822</name>
</gene>
<dbReference type="Gene3D" id="3.40.50.1820">
    <property type="entry name" value="alpha/beta hydrolase"/>
    <property type="match status" value="1"/>
</dbReference>
<feature type="domain" description="AB hydrolase-1" evidence="12">
    <location>
        <begin position="59"/>
        <end position="163"/>
    </location>
</feature>
<dbReference type="EMBL" id="OC855626">
    <property type="protein sequence ID" value="CAD7622359.1"/>
    <property type="molecule type" value="Genomic_DNA"/>
</dbReference>